<dbReference type="InterPro" id="IPR015660">
    <property type="entry name" value="MASH1/Ascl1a-like"/>
</dbReference>
<dbReference type="FunFam" id="4.10.280.10:FF:000085">
    <property type="entry name" value="Transcription factor bHLH126"/>
    <property type="match status" value="1"/>
</dbReference>
<dbReference type="PROSITE" id="PS50888">
    <property type="entry name" value="BHLH"/>
    <property type="match status" value="1"/>
</dbReference>
<reference evidence="8 9" key="1">
    <citation type="submission" date="2022-03" db="EMBL/GenBank/DDBJ databases">
        <authorList>
            <person name="Nunn A."/>
            <person name="Chopra R."/>
            <person name="Nunn A."/>
            <person name="Contreras Garrido A."/>
        </authorList>
    </citation>
    <scope>NUCLEOTIDE SEQUENCE [LARGE SCALE GENOMIC DNA]</scope>
</reference>
<dbReference type="Proteomes" id="UP000836841">
    <property type="component" value="Chromosome 7"/>
</dbReference>
<dbReference type="AlphaFoldDB" id="A0AAU9T1H9"/>
<name>A0AAU9T1H9_THLAR</name>
<keyword evidence="9" id="KW-1185">Reference proteome</keyword>
<dbReference type="Gene3D" id="4.10.280.10">
    <property type="entry name" value="Helix-loop-helix DNA-binding domain"/>
    <property type="match status" value="1"/>
</dbReference>
<comment type="subunit">
    <text evidence="2">Homodimer.</text>
</comment>
<dbReference type="GO" id="GO:0046983">
    <property type="term" value="F:protein dimerization activity"/>
    <property type="evidence" value="ECO:0007669"/>
    <property type="project" value="InterPro"/>
</dbReference>
<evidence type="ECO:0000256" key="5">
    <source>
        <dbReference type="ARBA" id="ARBA00023163"/>
    </source>
</evidence>
<sequence>MNNFQEKRRRCSTKLRVSSEENMEKTVHREVEKQRRQEMASLYASLRSLIPLEFIKGKRSTSDQLNEAVNYINYLQRNIKNMSSKRDDLMLLSGRSFGSSNGGGRNEISNHVVIHPCLVGVEIIFTVLQTPLSNVLQVLGEHGLCVLSCISSIVNDRLIHTVQAEVNDLAFIDFADLKDTLTALTLMKQTFS</sequence>
<dbReference type="EMBL" id="OU466863">
    <property type="protein sequence ID" value="CAH2077986.1"/>
    <property type="molecule type" value="Genomic_DNA"/>
</dbReference>
<protein>
    <recommendedName>
        <fullName evidence="7">BHLH domain-containing protein</fullName>
    </recommendedName>
</protein>
<organism evidence="8 9">
    <name type="scientific">Thlaspi arvense</name>
    <name type="common">Field penny-cress</name>
    <dbReference type="NCBI Taxonomy" id="13288"/>
    <lineage>
        <taxon>Eukaryota</taxon>
        <taxon>Viridiplantae</taxon>
        <taxon>Streptophyta</taxon>
        <taxon>Embryophyta</taxon>
        <taxon>Tracheophyta</taxon>
        <taxon>Spermatophyta</taxon>
        <taxon>Magnoliopsida</taxon>
        <taxon>eudicotyledons</taxon>
        <taxon>Gunneridae</taxon>
        <taxon>Pentapetalae</taxon>
        <taxon>rosids</taxon>
        <taxon>malvids</taxon>
        <taxon>Brassicales</taxon>
        <taxon>Brassicaceae</taxon>
        <taxon>Thlaspideae</taxon>
        <taxon>Thlaspi</taxon>
    </lineage>
</organism>
<dbReference type="SUPFAM" id="SSF47459">
    <property type="entry name" value="HLH, helix-loop-helix DNA-binding domain"/>
    <property type="match status" value="1"/>
</dbReference>
<dbReference type="GO" id="GO:0090575">
    <property type="term" value="C:RNA polymerase II transcription regulator complex"/>
    <property type="evidence" value="ECO:0007669"/>
    <property type="project" value="TreeGrafter"/>
</dbReference>
<dbReference type="SMART" id="SM00353">
    <property type="entry name" value="HLH"/>
    <property type="match status" value="1"/>
</dbReference>
<evidence type="ECO:0000259" key="7">
    <source>
        <dbReference type="PROSITE" id="PS50888"/>
    </source>
</evidence>
<keyword evidence="5" id="KW-0804">Transcription</keyword>
<proteinExistence type="predicted"/>
<evidence type="ECO:0000256" key="3">
    <source>
        <dbReference type="ARBA" id="ARBA00023015"/>
    </source>
</evidence>
<comment type="subcellular location">
    <subcellularLocation>
        <location evidence="1">Nucleus</location>
    </subcellularLocation>
</comment>
<keyword evidence="6" id="KW-0539">Nucleus</keyword>
<evidence type="ECO:0000256" key="4">
    <source>
        <dbReference type="ARBA" id="ARBA00023125"/>
    </source>
</evidence>
<dbReference type="PANTHER" id="PTHR13935">
    <property type="entry name" value="ACHAETE-SCUTE TRANSCRIPTION FACTOR-RELATED"/>
    <property type="match status" value="1"/>
</dbReference>
<dbReference type="Pfam" id="PF00010">
    <property type="entry name" value="HLH"/>
    <property type="match status" value="1"/>
</dbReference>
<keyword evidence="4" id="KW-0238">DNA-binding</keyword>
<keyword evidence="3" id="KW-0805">Transcription regulation</keyword>
<dbReference type="GO" id="GO:0000977">
    <property type="term" value="F:RNA polymerase II transcription regulatory region sequence-specific DNA binding"/>
    <property type="evidence" value="ECO:0007669"/>
    <property type="project" value="TreeGrafter"/>
</dbReference>
<accession>A0AAU9T1H9</accession>
<evidence type="ECO:0000313" key="8">
    <source>
        <dbReference type="EMBL" id="CAH2077986.1"/>
    </source>
</evidence>
<gene>
    <name evidence="8" type="ORF">TAV2_LOCUS25427</name>
</gene>
<dbReference type="GO" id="GO:0000981">
    <property type="term" value="F:DNA-binding transcription factor activity, RNA polymerase II-specific"/>
    <property type="evidence" value="ECO:0007669"/>
    <property type="project" value="TreeGrafter"/>
</dbReference>
<dbReference type="CDD" id="cd18914">
    <property type="entry name" value="bHLH_AtORG2_like"/>
    <property type="match status" value="1"/>
</dbReference>
<evidence type="ECO:0000256" key="1">
    <source>
        <dbReference type="ARBA" id="ARBA00004123"/>
    </source>
</evidence>
<evidence type="ECO:0000256" key="2">
    <source>
        <dbReference type="ARBA" id="ARBA00011738"/>
    </source>
</evidence>
<evidence type="ECO:0000256" key="6">
    <source>
        <dbReference type="ARBA" id="ARBA00023242"/>
    </source>
</evidence>
<dbReference type="PANTHER" id="PTHR13935:SF112">
    <property type="entry name" value="TRANSCRIPTION FACTOR BHLH118"/>
    <property type="match status" value="1"/>
</dbReference>
<evidence type="ECO:0000313" key="9">
    <source>
        <dbReference type="Proteomes" id="UP000836841"/>
    </source>
</evidence>
<dbReference type="InterPro" id="IPR011598">
    <property type="entry name" value="bHLH_dom"/>
</dbReference>
<dbReference type="InterPro" id="IPR036638">
    <property type="entry name" value="HLH_DNA-bd_sf"/>
</dbReference>
<feature type="domain" description="BHLH" evidence="7">
    <location>
        <begin position="23"/>
        <end position="75"/>
    </location>
</feature>